<keyword evidence="9" id="KW-1185">Reference proteome</keyword>
<feature type="transmembrane region" description="Helical" evidence="7">
    <location>
        <begin position="20"/>
        <end position="39"/>
    </location>
</feature>
<protein>
    <submittedName>
        <fullName evidence="8">Uncharacterized protein</fullName>
    </submittedName>
</protein>
<comment type="caution">
    <text evidence="8">The sequence shown here is derived from an EMBL/GenBank/DDBJ whole genome shotgun (WGS) entry which is preliminary data.</text>
</comment>
<keyword evidence="4 7" id="KW-0812">Transmembrane</keyword>
<keyword evidence="2" id="KW-0813">Transport</keyword>
<evidence type="ECO:0000313" key="9">
    <source>
        <dbReference type="Proteomes" id="UP000198406"/>
    </source>
</evidence>
<evidence type="ECO:0000256" key="3">
    <source>
        <dbReference type="ARBA" id="ARBA00022475"/>
    </source>
</evidence>
<dbReference type="AlphaFoldDB" id="A0A1Z5JHI9"/>
<evidence type="ECO:0000256" key="5">
    <source>
        <dbReference type="ARBA" id="ARBA00022989"/>
    </source>
</evidence>
<keyword evidence="3" id="KW-1003">Cell membrane</keyword>
<evidence type="ECO:0000256" key="6">
    <source>
        <dbReference type="ARBA" id="ARBA00023136"/>
    </source>
</evidence>
<evidence type="ECO:0000313" key="8">
    <source>
        <dbReference type="EMBL" id="GAX13396.1"/>
    </source>
</evidence>
<dbReference type="PANTHER" id="PTHR30561:SF1">
    <property type="entry name" value="MULTIDRUG TRANSPORTER EMRE"/>
    <property type="match status" value="1"/>
</dbReference>
<dbReference type="InterPro" id="IPR037185">
    <property type="entry name" value="EmrE-like"/>
</dbReference>
<dbReference type="Pfam" id="PF00893">
    <property type="entry name" value="Multi_Drug_Res"/>
    <property type="match status" value="1"/>
</dbReference>
<gene>
    <name evidence="8" type="ORF">FisN_9Lu024</name>
</gene>
<reference evidence="8 9" key="1">
    <citation type="journal article" date="2015" name="Plant Cell">
        <title>Oil accumulation by the oleaginous diatom Fistulifera solaris as revealed by the genome and transcriptome.</title>
        <authorList>
            <person name="Tanaka T."/>
            <person name="Maeda Y."/>
            <person name="Veluchamy A."/>
            <person name="Tanaka M."/>
            <person name="Abida H."/>
            <person name="Marechal E."/>
            <person name="Bowler C."/>
            <person name="Muto M."/>
            <person name="Sunaga Y."/>
            <person name="Tanaka M."/>
            <person name="Yoshino T."/>
            <person name="Taniguchi T."/>
            <person name="Fukuda Y."/>
            <person name="Nemoto M."/>
            <person name="Matsumoto M."/>
            <person name="Wong P.S."/>
            <person name="Aburatani S."/>
            <person name="Fujibuchi W."/>
        </authorList>
    </citation>
    <scope>NUCLEOTIDE SEQUENCE [LARGE SCALE GENOMIC DNA]</scope>
    <source>
        <strain evidence="8 9">JPCC DA0580</strain>
    </source>
</reference>
<sequence length="66" mass="7067">MYLLSMWGFNLSLAQVPVGIAYAVWSALGTTLVSTIGILHFDETMNWKKAVCLLLIVAGVVGLNVG</sequence>
<dbReference type="GO" id="GO:0022857">
    <property type="term" value="F:transmembrane transporter activity"/>
    <property type="evidence" value="ECO:0007669"/>
    <property type="project" value="InterPro"/>
</dbReference>
<dbReference type="Gene3D" id="1.10.3730.20">
    <property type="match status" value="1"/>
</dbReference>
<dbReference type="Proteomes" id="UP000198406">
    <property type="component" value="Unassembled WGS sequence"/>
</dbReference>
<evidence type="ECO:0000256" key="7">
    <source>
        <dbReference type="SAM" id="Phobius"/>
    </source>
</evidence>
<dbReference type="InterPro" id="IPR045324">
    <property type="entry name" value="Small_multidrug_res"/>
</dbReference>
<evidence type="ECO:0000256" key="2">
    <source>
        <dbReference type="ARBA" id="ARBA00022448"/>
    </source>
</evidence>
<evidence type="ECO:0000256" key="1">
    <source>
        <dbReference type="ARBA" id="ARBA00004651"/>
    </source>
</evidence>
<dbReference type="EMBL" id="BDSP01000064">
    <property type="protein sequence ID" value="GAX13396.1"/>
    <property type="molecule type" value="Genomic_DNA"/>
</dbReference>
<comment type="subcellular location">
    <subcellularLocation>
        <location evidence="1">Cell membrane</location>
        <topology evidence="1">Multi-pass membrane protein</topology>
    </subcellularLocation>
</comment>
<proteinExistence type="predicted"/>
<dbReference type="PANTHER" id="PTHR30561">
    <property type="entry name" value="SMR FAMILY PROTON-DEPENDENT DRUG EFFLUX TRANSPORTER SUGE"/>
    <property type="match status" value="1"/>
</dbReference>
<organism evidence="8 9">
    <name type="scientific">Fistulifera solaris</name>
    <name type="common">Oleaginous diatom</name>
    <dbReference type="NCBI Taxonomy" id="1519565"/>
    <lineage>
        <taxon>Eukaryota</taxon>
        <taxon>Sar</taxon>
        <taxon>Stramenopiles</taxon>
        <taxon>Ochrophyta</taxon>
        <taxon>Bacillariophyta</taxon>
        <taxon>Bacillariophyceae</taxon>
        <taxon>Bacillariophycidae</taxon>
        <taxon>Naviculales</taxon>
        <taxon>Naviculaceae</taxon>
        <taxon>Fistulifera</taxon>
    </lineage>
</organism>
<name>A0A1Z5JHI9_FISSO</name>
<dbReference type="InParanoid" id="A0A1Z5JHI9"/>
<dbReference type="OrthoDB" id="195543at2759"/>
<dbReference type="SUPFAM" id="SSF103481">
    <property type="entry name" value="Multidrug resistance efflux transporter EmrE"/>
    <property type="match status" value="1"/>
</dbReference>
<keyword evidence="5 7" id="KW-1133">Transmembrane helix</keyword>
<accession>A0A1Z5JHI9</accession>
<keyword evidence="6 7" id="KW-0472">Membrane</keyword>
<evidence type="ECO:0000256" key="4">
    <source>
        <dbReference type="ARBA" id="ARBA00022692"/>
    </source>
</evidence>
<dbReference type="GO" id="GO:0005886">
    <property type="term" value="C:plasma membrane"/>
    <property type="evidence" value="ECO:0007669"/>
    <property type="project" value="UniProtKB-SubCell"/>
</dbReference>
<dbReference type="InterPro" id="IPR000390">
    <property type="entry name" value="Small_drug/metabolite_transptr"/>
</dbReference>